<reference evidence="1 2" key="1">
    <citation type="submission" date="2012-12" db="EMBL/GenBank/DDBJ databases">
        <authorList>
            <person name="Sencilo A."/>
            <person name="Jacobs-Sera D."/>
            <person name="Russell D.A."/>
            <person name="Ko C."/>
            <person name="Atanasova N."/>
            <person name="Osterlund E."/>
            <person name="Oksanen H.M."/>
            <person name="Bamford D.H."/>
            <person name="Hatfull G.F."/>
            <person name="Roine E."/>
            <person name="Hendrix R.W."/>
        </authorList>
    </citation>
    <scope>NUCLEOTIDE SEQUENCE [LARGE SCALE GENOMIC DNA]</scope>
</reference>
<name>R4T6X6_9CAUD</name>
<gene>
    <name evidence="1" type="primary">152</name>
    <name evidence="1" type="ORF">HGTV1_152</name>
</gene>
<dbReference type="KEGG" id="vg:16194170"/>
<organism evidence="1 2">
    <name type="scientific">Halogranum tailed virus 1</name>
    <dbReference type="NCBI Taxonomy" id="1273749"/>
    <lineage>
        <taxon>Viruses</taxon>
        <taxon>Duplodnaviria</taxon>
        <taxon>Heunggongvirae</taxon>
        <taxon>Uroviricota</taxon>
        <taxon>Caudoviricetes</taxon>
        <taxon>Thumleimavirales</taxon>
        <taxon>Halomagnusviridae</taxon>
        <taxon>Hagravirus</taxon>
        <taxon>Hagravirus capitaneum</taxon>
        <taxon>Hagravirus HGTV1</taxon>
    </lineage>
</organism>
<accession>R4T6X6</accession>
<sequence length="87" mass="10573">MEHVTLREWPLPSRYKERIFGVSEDADFWNPHGQDESTIANRPFCEWDEYKDMMIESWRKDDYRTLYIVAQLAIVDEQWKQLSKDST</sequence>
<dbReference type="GeneID" id="16194170"/>
<dbReference type="RefSeq" id="YP_008059327.1">
    <property type="nucleotide sequence ID" value="NC_021328.1"/>
</dbReference>
<proteinExistence type="predicted"/>
<protein>
    <submittedName>
        <fullName evidence="1">Uncharacterized protein</fullName>
    </submittedName>
</protein>
<keyword evidence="2" id="KW-1185">Reference proteome</keyword>
<evidence type="ECO:0000313" key="1">
    <source>
        <dbReference type="EMBL" id="AGM11449.1"/>
    </source>
</evidence>
<dbReference type="EMBL" id="KC292026">
    <property type="protein sequence ID" value="AGM11449.1"/>
    <property type="molecule type" value="Genomic_DNA"/>
</dbReference>
<dbReference type="Proteomes" id="UP000202786">
    <property type="component" value="Segment"/>
</dbReference>
<evidence type="ECO:0000313" key="2">
    <source>
        <dbReference type="Proteomes" id="UP000202786"/>
    </source>
</evidence>